<evidence type="ECO:0000313" key="2">
    <source>
        <dbReference type="Proteomes" id="UP001153636"/>
    </source>
</evidence>
<dbReference type="EMBL" id="OV651833">
    <property type="protein sequence ID" value="CAH1107419.1"/>
    <property type="molecule type" value="Genomic_DNA"/>
</dbReference>
<organism evidence="1 2">
    <name type="scientific">Psylliodes chrysocephalus</name>
    <dbReference type="NCBI Taxonomy" id="3402493"/>
    <lineage>
        <taxon>Eukaryota</taxon>
        <taxon>Metazoa</taxon>
        <taxon>Ecdysozoa</taxon>
        <taxon>Arthropoda</taxon>
        <taxon>Hexapoda</taxon>
        <taxon>Insecta</taxon>
        <taxon>Pterygota</taxon>
        <taxon>Neoptera</taxon>
        <taxon>Endopterygota</taxon>
        <taxon>Coleoptera</taxon>
        <taxon>Polyphaga</taxon>
        <taxon>Cucujiformia</taxon>
        <taxon>Chrysomeloidea</taxon>
        <taxon>Chrysomelidae</taxon>
        <taxon>Galerucinae</taxon>
        <taxon>Alticini</taxon>
        <taxon>Psylliodes</taxon>
    </lineage>
</organism>
<dbReference type="OrthoDB" id="6816023at2759"/>
<evidence type="ECO:0000313" key="1">
    <source>
        <dbReference type="EMBL" id="CAH1107419.1"/>
    </source>
</evidence>
<gene>
    <name evidence="1" type="ORF">PSYICH_LOCUS8070</name>
</gene>
<proteinExistence type="predicted"/>
<name>A0A9P0G9N5_9CUCU</name>
<accession>A0A9P0G9N5</accession>
<protein>
    <submittedName>
        <fullName evidence="1">Uncharacterized protein</fullName>
    </submittedName>
</protein>
<dbReference type="Proteomes" id="UP001153636">
    <property type="component" value="Chromosome 21"/>
</dbReference>
<dbReference type="AlphaFoldDB" id="A0A9P0G9N5"/>
<sequence length="116" mass="13720">MEESSQEKYQISINCEDYDVALSYIESNPQRCTLPDDIGSEIEDVENSKVTKEVTEEVTNEKEHITEIWTWTRRKPTERDIEATKVLLTLRQRDFRLFDDKKTSKGKLWNEIADTF</sequence>
<keyword evidence="2" id="KW-1185">Reference proteome</keyword>
<reference evidence="1" key="1">
    <citation type="submission" date="2022-01" db="EMBL/GenBank/DDBJ databases">
        <authorList>
            <person name="King R."/>
        </authorList>
    </citation>
    <scope>NUCLEOTIDE SEQUENCE</scope>
</reference>